<proteinExistence type="predicted"/>
<sequence length="258" mass="28476">MSTFNYLLEENDVVGSLSETSNSEAKEEISTNTSNSTFLTDDQFTNLDLCEPLTRALSELSFTYMTPVQSHSIPIALDGKDLLVQANTGSGKTLAFLLPCLEALHRAKFKPRNGTGVIVVSPTRELAIQTHAVCKSLMTFMPQTSCLLVGAQSLQEQVETLGKGCSVVIATPGRLLDHLFGTTRFMHSNLISLVLDDIDFMVGMGFEQELKEIAKMLSYTRIQTLIFSNITQNTKIAEILPEKTDFAVIRIEKSQETE</sequence>
<dbReference type="EMBL" id="GG738926">
    <property type="protein sequence ID" value="EFC36759.1"/>
    <property type="molecule type" value="Genomic_DNA"/>
</dbReference>
<dbReference type="eggNOG" id="KOG0342">
    <property type="taxonomic scope" value="Eukaryota"/>
</dbReference>
<dbReference type="PANTHER" id="PTHR47959:SF1">
    <property type="entry name" value="ATP-DEPENDENT RNA HELICASE DBPA"/>
    <property type="match status" value="1"/>
</dbReference>
<dbReference type="PROSITE" id="PS51192">
    <property type="entry name" value="HELICASE_ATP_BIND_1"/>
    <property type="match status" value="1"/>
</dbReference>
<dbReference type="GO" id="GO:0016787">
    <property type="term" value="F:hydrolase activity"/>
    <property type="evidence" value="ECO:0007669"/>
    <property type="project" value="UniProtKB-KW"/>
</dbReference>
<feature type="domain" description="DEAD-box RNA helicase Q" evidence="9">
    <location>
        <begin position="42"/>
        <end position="70"/>
    </location>
</feature>
<name>D2W2K2_NAEGR</name>
<reference evidence="10 11" key="1">
    <citation type="journal article" date="2010" name="Cell">
        <title>The genome of Naegleria gruberi illuminates early eukaryotic versatility.</title>
        <authorList>
            <person name="Fritz-Laylin L.K."/>
            <person name="Prochnik S.E."/>
            <person name="Ginger M.L."/>
            <person name="Dacks J.B."/>
            <person name="Carpenter M.L."/>
            <person name="Field M.C."/>
            <person name="Kuo A."/>
            <person name="Paredez A."/>
            <person name="Chapman J."/>
            <person name="Pham J."/>
            <person name="Shu S."/>
            <person name="Neupane R."/>
            <person name="Cipriano M."/>
            <person name="Mancuso J."/>
            <person name="Tu H."/>
            <person name="Salamov A."/>
            <person name="Lindquist E."/>
            <person name="Shapiro H."/>
            <person name="Lucas S."/>
            <person name="Grigoriev I.V."/>
            <person name="Cande W.Z."/>
            <person name="Fulton C."/>
            <person name="Rokhsar D.S."/>
            <person name="Dawson S.C."/>
        </authorList>
    </citation>
    <scope>NUCLEOTIDE SEQUENCE [LARGE SCALE GENOMIC DNA]</scope>
    <source>
        <strain evidence="10 11">NEG-M</strain>
    </source>
</reference>
<evidence type="ECO:0000256" key="5">
    <source>
        <dbReference type="ARBA" id="ARBA00022840"/>
    </source>
</evidence>
<dbReference type="InterPro" id="IPR011545">
    <property type="entry name" value="DEAD/DEAH_box_helicase_dom"/>
</dbReference>
<accession>D2W2K2</accession>
<evidence type="ECO:0000256" key="3">
    <source>
        <dbReference type="ARBA" id="ARBA00022801"/>
    </source>
</evidence>
<dbReference type="Proteomes" id="UP000006671">
    <property type="component" value="Unassembled WGS sequence"/>
</dbReference>
<keyword evidence="6" id="KW-0648">Protein biosynthesis</keyword>
<evidence type="ECO:0000313" key="10">
    <source>
        <dbReference type="EMBL" id="EFC36759.1"/>
    </source>
</evidence>
<dbReference type="GO" id="GO:0005829">
    <property type="term" value="C:cytosol"/>
    <property type="evidence" value="ECO:0007669"/>
    <property type="project" value="TreeGrafter"/>
</dbReference>
<feature type="domain" description="Helicase ATP-binding" evidence="8">
    <location>
        <begin position="73"/>
        <end position="228"/>
    </location>
</feature>
<keyword evidence="4" id="KW-0347">Helicase</keyword>
<evidence type="ECO:0000256" key="7">
    <source>
        <dbReference type="PROSITE-ProRule" id="PRU00552"/>
    </source>
</evidence>
<dbReference type="GeneID" id="8861004"/>
<dbReference type="GO" id="GO:0003743">
    <property type="term" value="F:translation initiation factor activity"/>
    <property type="evidence" value="ECO:0007669"/>
    <property type="project" value="UniProtKB-KW"/>
</dbReference>
<keyword evidence="5" id="KW-0067">ATP-binding</keyword>
<keyword evidence="11" id="KW-1185">Reference proteome</keyword>
<keyword evidence="1" id="KW-0396">Initiation factor</keyword>
<evidence type="ECO:0000313" key="11">
    <source>
        <dbReference type="Proteomes" id="UP000006671"/>
    </source>
</evidence>
<dbReference type="GO" id="GO:0003676">
    <property type="term" value="F:nucleic acid binding"/>
    <property type="evidence" value="ECO:0007669"/>
    <property type="project" value="InterPro"/>
</dbReference>
<evidence type="ECO:0000256" key="4">
    <source>
        <dbReference type="ARBA" id="ARBA00022806"/>
    </source>
</evidence>
<dbReference type="Gene3D" id="3.40.50.300">
    <property type="entry name" value="P-loop containing nucleotide triphosphate hydrolases"/>
    <property type="match status" value="1"/>
</dbReference>
<evidence type="ECO:0000259" key="8">
    <source>
        <dbReference type="PROSITE" id="PS51192"/>
    </source>
</evidence>
<keyword evidence="2" id="KW-0547">Nucleotide-binding</keyword>
<gene>
    <name evidence="10" type="ORF">NAEGRDRAFT_54205</name>
</gene>
<dbReference type="InterPro" id="IPR014014">
    <property type="entry name" value="RNA_helicase_DEAD_Q_motif"/>
</dbReference>
<dbReference type="OMA" id="QMNYNIS"/>
<dbReference type="GO" id="GO:0005524">
    <property type="term" value="F:ATP binding"/>
    <property type="evidence" value="ECO:0007669"/>
    <property type="project" value="UniProtKB-KW"/>
</dbReference>
<evidence type="ECO:0000259" key="9">
    <source>
        <dbReference type="PROSITE" id="PS51195"/>
    </source>
</evidence>
<dbReference type="InParanoid" id="D2W2K2"/>
<dbReference type="OrthoDB" id="10259640at2759"/>
<dbReference type="KEGG" id="ngr:NAEGRDRAFT_54205"/>
<dbReference type="Pfam" id="PF00270">
    <property type="entry name" value="DEAD"/>
    <property type="match status" value="1"/>
</dbReference>
<evidence type="ECO:0000256" key="6">
    <source>
        <dbReference type="ARBA" id="ARBA00022917"/>
    </source>
</evidence>
<dbReference type="InterPro" id="IPR050079">
    <property type="entry name" value="DEAD_box_RNA_helicase"/>
</dbReference>
<dbReference type="RefSeq" id="XP_002669503.1">
    <property type="nucleotide sequence ID" value="XM_002669457.1"/>
</dbReference>
<dbReference type="InterPro" id="IPR014001">
    <property type="entry name" value="Helicase_ATP-bd"/>
</dbReference>
<dbReference type="VEuPathDB" id="AmoebaDB:NAEGRDRAFT_54205"/>
<dbReference type="STRING" id="5762.D2W2K2"/>
<evidence type="ECO:0000256" key="2">
    <source>
        <dbReference type="ARBA" id="ARBA00022741"/>
    </source>
</evidence>
<organism evidence="11">
    <name type="scientific">Naegleria gruberi</name>
    <name type="common">Amoeba</name>
    <dbReference type="NCBI Taxonomy" id="5762"/>
    <lineage>
        <taxon>Eukaryota</taxon>
        <taxon>Discoba</taxon>
        <taxon>Heterolobosea</taxon>
        <taxon>Tetramitia</taxon>
        <taxon>Eutetramitia</taxon>
        <taxon>Vahlkampfiidae</taxon>
        <taxon>Naegleria</taxon>
    </lineage>
</organism>
<dbReference type="PROSITE" id="PS51195">
    <property type="entry name" value="Q_MOTIF"/>
    <property type="match status" value="1"/>
</dbReference>
<dbReference type="AlphaFoldDB" id="D2W2K2"/>
<dbReference type="InterPro" id="IPR027417">
    <property type="entry name" value="P-loop_NTPase"/>
</dbReference>
<dbReference type="SMART" id="SM00487">
    <property type="entry name" value="DEXDc"/>
    <property type="match status" value="1"/>
</dbReference>
<feature type="short sequence motif" description="Q motif" evidence="7">
    <location>
        <begin position="42"/>
        <end position="70"/>
    </location>
</feature>
<dbReference type="GO" id="GO:0003724">
    <property type="term" value="F:RNA helicase activity"/>
    <property type="evidence" value="ECO:0007669"/>
    <property type="project" value="InterPro"/>
</dbReference>
<dbReference type="PANTHER" id="PTHR47959">
    <property type="entry name" value="ATP-DEPENDENT RNA HELICASE RHLE-RELATED"/>
    <property type="match status" value="1"/>
</dbReference>
<protein>
    <submittedName>
        <fullName evidence="10">Predicted protein</fullName>
    </submittedName>
</protein>
<keyword evidence="3" id="KW-0378">Hydrolase</keyword>
<dbReference type="SUPFAM" id="SSF52540">
    <property type="entry name" value="P-loop containing nucleoside triphosphate hydrolases"/>
    <property type="match status" value="1"/>
</dbReference>
<evidence type="ECO:0000256" key="1">
    <source>
        <dbReference type="ARBA" id="ARBA00022540"/>
    </source>
</evidence>